<organism evidence="5 6">
    <name type="scientific">Rhizocola hellebori</name>
    <dbReference type="NCBI Taxonomy" id="1392758"/>
    <lineage>
        <taxon>Bacteria</taxon>
        <taxon>Bacillati</taxon>
        <taxon>Actinomycetota</taxon>
        <taxon>Actinomycetes</taxon>
        <taxon>Micromonosporales</taxon>
        <taxon>Micromonosporaceae</taxon>
        <taxon>Rhizocola</taxon>
    </lineage>
</organism>
<keyword evidence="2" id="KW-0560">Oxidoreductase</keyword>
<dbReference type="Gene3D" id="3.40.50.720">
    <property type="entry name" value="NAD(P)-binding Rossmann-like Domain"/>
    <property type="match status" value="1"/>
</dbReference>
<dbReference type="PRINTS" id="PR00080">
    <property type="entry name" value="SDRFAMILY"/>
</dbReference>
<dbReference type="GO" id="GO:0016491">
    <property type="term" value="F:oxidoreductase activity"/>
    <property type="evidence" value="ECO:0007669"/>
    <property type="project" value="UniProtKB-KW"/>
</dbReference>
<feature type="region of interest" description="Disordered" evidence="3">
    <location>
        <begin position="34"/>
        <end position="69"/>
    </location>
</feature>
<dbReference type="PRINTS" id="PR00081">
    <property type="entry name" value="GDHRDH"/>
</dbReference>
<dbReference type="InterPro" id="IPR020904">
    <property type="entry name" value="Sc_DH/Rdtase_CS"/>
</dbReference>
<feature type="signal peptide" evidence="4">
    <location>
        <begin position="1"/>
        <end position="22"/>
    </location>
</feature>
<dbReference type="PANTHER" id="PTHR24321:SF8">
    <property type="entry name" value="ESTRADIOL 17-BETA-DEHYDROGENASE 8-RELATED"/>
    <property type="match status" value="1"/>
</dbReference>
<dbReference type="PROSITE" id="PS00061">
    <property type="entry name" value="ADH_SHORT"/>
    <property type="match status" value="1"/>
</dbReference>
<feature type="compositionally biased region" description="Low complexity" evidence="3">
    <location>
        <begin position="53"/>
        <end position="66"/>
    </location>
</feature>
<keyword evidence="6" id="KW-1185">Reference proteome</keyword>
<dbReference type="CDD" id="cd05233">
    <property type="entry name" value="SDR_c"/>
    <property type="match status" value="1"/>
</dbReference>
<evidence type="ECO:0000256" key="4">
    <source>
        <dbReference type="SAM" id="SignalP"/>
    </source>
</evidence>
<dbReference type="InterPro" id="IPR036291">
    <property type="entry name" value="NAD(P)-bd_dom_sf"/>
</dbReference>
<evidence type="ECO:0000256" key="3">
    <source>
        <dbReference type="SAM" id="MobiDB-lite"/>
    </source>
</evidence>
<feature type="chain" id="PRO_5035246408" description="SDR family oxidoreductase" evidence="4">
    <location>
        <begin position="23"/>
        <end position="273"/>
    </location>
</feature>
<evidence type="ECO:0000256" key="1">
    <source>
        <dbReference type="ARBA" id="ARBA00006484"/>
    </source>
</evidence>
<name>A0A8J3VGN7_9ACTN</name>
<reference evidence="5" key="1">
    <citation type="submission" date="2021-01" db="EMBL/GenBank/DDBJ databases">
        <title>Whole genome shotgun sequence of Rhizocola hellebori NBRC 109834.</title>
        <authorList>
            <person name="Komaki H."/>
            <person name="Tamura T."/>
        </authorList>
    </citation>
    <scope>NUCLEOTIDE SEQUENCE</scope>
    <source>
        <strain evidence="5">NBRC 109834</strain>
    </source>
</reference>
<dbReference type="SUPFAM" id="SSF51735">
    <property type="entry name" value="NAD(P)-binding Rossmann-fold domains"/>
    <property type="match status" value="1"/>
</dbReference>
<dbReference type="AlphaFoldDB" id="A0A8J3VGN7"/>
<evidence type="ECO:0000313" key="6">
    <source>
        <dbReference type="Proteomes" id="UP000612899"/>
    </source>
</evidence>
<evidence type="ECO:0000313" key="5">
    <source>
        <dbReference type="EMBL" id="GIH06564.1"/>
    </source>
</evidence>
<comment type="caution">
    <text evidence="5">The sequence shown here is derived from an EMBL/GenBank/DDBJ whole genome shotgun (WGS) entry which is preliminary data.</text>
</comment>
<dbReference type="RefSeq" id="WP_203910377.1">
    <property type="nucleotide sequence ID" value="NZ_BONY01000028.1"/>
</dbReference>
<dbReference type="InterPro" id="IPR002347">
    <property type="entry name" value="SDR_fam"/>
</dbReference>
<evidence type="ECO:0000256" key="2">
    <source>
        <dbReference type="ARBA" id="ARBA00023002"/>
    </source>
</evidence>
<keyword evidence="4" id="KW-0732">Signal</keyword>
<dbReference type="PANTHER" id="PTHR24321">
    <property type="entry name" value="DEHYDROGENASES, SHORT CHAIN"/>
    <property type="match status" value="1"/>
</dbReference>
<sequence>MKGVLVVGASSPIGQAICAAFAADAVVAVSLPQPSPTNTVPAPETAVAPQPGASNTAAPPTASNTAVPPGTGSGGGLLALLGLDCSTADGAERAVAAVIDLAGGIDVVVLAAAAMPVSPITDTTDEQWQAAMTATLGTAFAVSRAALPHMRAGGAVVAVSSVNATLAAPGVPAYAAAKSGLEGLVRQLALEYGPRGIRVNAVAPGMIGPTGVPDAAAGYPLGRIGTPEEVAQAVHFLAGATFVTGVVLPVDGGLSIASPAAFIRPDLRARWLS</sequence>
<dbReference type="EMBL" id="BONY01000028">
    <property type="protein sequence ID" value="GIH06564.1"/>
    <property type="molecule type" value="Genomic_DNA"/>
</dbReference>
<gene>
    <name evidence="5" type="ORF">Rhe02_46310</name>
</gene>
<evidence type="ECO:0008006" key="7">
    <source>
        <dbReference type="Google" id="ProtNLM"/>
    </source>
</evidence>
<comment type="similarity">
    <text evidence="1">Belongs to the short-chain dehydrogenases/reductases (SDR) family.</text>
</comment>
<protein>
    <recommendedName>
        <fullName evidence="7">SDR family oxidoreductase</fullName>
    </recommendedName>
</protein>
<dbReference type="Proteomes" id="UP000612899">
    <property type="component" value="Unassembled WGS sequence"/>
</dbReference>
<accession>A0A8J3VGN7</accession>
<proteinExistence type="inferred from homology"/>
<dbReference type="Pfam" id="PF13561">
    <property type="entry name" value="adh_short_C2"/>
    <property type="match status" value="1"/>
</dbReference>